<dbReference type="GO" id="GO:0005635">
    <property type="term" value="C:nuclear envelope"/>
    <property type="evidence" value="ECO:0007669"/>
    <property type="project" value="UniProtKB-SubCell"/>
</dbReference>
<dbReference type="GO" id="GO:0016020">
    <property type="term" value="C:membrane"/>
    <property type="evidence" value="ECO:0007669"/>
    <property type="project" value="TreeGrafter"/>
</dbReference>
<dbReference type="GeneTree" id="ENSGT00390000012166"/>
<evidence type="ECO:0000256" key="8">
    <source>
        <dbReference type="ARBA" id="ARBA00023242"/>
    </source>
</evidence>
<comment type="similarity">
    <text evidence="2">Belongs to the TOR1AIP family.</text>
</comment>
<evidence type="ECO:0000313" key="14">
    <source>
        <dbReference type="Proteomes" id="UP000261540"/>
    </source>
</evidence>
<dbReference type="OrthoDB" id="6258998at2759"/>
<reference evidence="13" key="2">
    <citation type="submission" date="2025-09" db="UniProtKB">
        <authorList>
            <consortium name="Ensembl"/>
        </authorList>
    </citation>
    <scope>IDENTIFICATION</scope>
</reference>
<evidence type="ECO:0000256" key="7">
    <source>
        <dbReference type="ARBA" id="ARBA00023180"/>
    </source>
</evidence>
<dbReference type="STRING" id="1676925.ENSPKIP00000024363"/>
<evidence type="ECO:0000256" key="9">
    <source>
        <dbReference type="ARBA" id="ARBA00037847"/>
    </source>
</evidence>
<feature type="domain" description="Torsin-1A-interacting protein 1/2 AAA+ activator" evidence="12">
    <location>
        <begin position="154"/>
        <end position="377"/>
    </location>
</feature>
<keyword evidence="14" id="KW-1185">Reference proteome</keyword>
<comment type="subcellular location">
    <subcellularLocation>
        <location evidence="9">Endomembrane system</location>
        <topology evidence="9">Single-pass membrane protein</topology>
    </subcellularLocation>
    <subcellularLocation>
        <location evidence="1">Nucleus envelope</location>
    </subcellularLocation>
</comment>
<dbReference type="InterPro" id="IPR038599">
    <property type="entry name" value="LAP1C-like_C_sf"/>
</dbReference>
<proteinExistence type="inferred from homology"/>
<evidence type="ECO:0000256" key="2">
    <source>
        <dbReference type="ARBA" id="ARBA00007860"/>
    </source>
</evidence>
<dbReference type="Pfam" id="PF05609">
    <property type="entry name" value="LAP1_C"/>
    <property type="match status" value="1"/>
</dbReference>
<evidence type="ECO:0000256" key="3">
    <source>
        <dbReference type="ARBA" id="ARBA00022553"/>
    </source>
</evidence>
<protein>
    <submittedName>
        <fullName evidence="13">Torsin-1A-interacting protein 2-like</fullName>
    </submittedName>
</protein>
<evidence type="ECO:0000256" key="1">
    <source>
        <dbReference type="ARBA" id="ARBA00004259"/>
    </source>
</evidence>
<evidence type="ECO:0000259" key="12">
    <source>
        <dbReference type="Pfam" id="PF05609"/>
    </source>
</evidence>
<dbReference type="GO" id="GO:0061024">
    <property type="term" value="P:membrane organization"/>
    <property type="evidence" value="ECO:0007669"/>
    <property type="project" value="TreeGrafter"/>
</dbReference>
<dbReference type="PANTHER" id="PTHR18843">
    <property type="entry name" value="TORSIN-1A-INTERACTING PROTEIN"/>
    <property type="match status" value="1"/>
</dbReference>
<evidence type="ECO:0000313" key="13">
    <source>
        <dbReference type="Ensembl" id="ENSPKIP00000024363.1"/>
    </source>
</evidence>
<feature type="compositionally biased region" description="Basic and acidic residues" evidence="10">
    <location>
        <begin position="61"/>
        <end position="118"/>
    </location>
</feature>
<dbReference type="Gene3D" id="3.40.50.12190">
    <property type="match status" value="1"/>
</dbReference>
<reference evidence="13" key="1">
    <citation type="submission" date="2025-08" db="UniProtKB">
        <authorList>
            <consortium name="Ensembl"/>
        </authorList>
    </citation>
    <scope>IDENTIFICATION</scope>
</reference>
<name>A0A3B3S1F4_9TELE</name>
<dbReference type="Ensembl" id="ENSPKIT00000005069.1">
    <property type="protein sequence ID" value="ENSPKIP00000024363.1"/>
    <property type="gene ID" value="ENSPKIG00000007637.1"/>
</dbReference>
<evidence type="ECO:0000256" key="11">
    <source>
        <dbReference type="SAM" id="Phobius"/>
    </source>
</evidence>
<organism evidence="13 14">
    <name type="scientific">Paramormyrops kingsleyae</name>
    <dbReference type="NCBI Taxonomy" id="1676925"/>
    <lineage>
        <taxon>Eukaryota</taxon>
        <taxon>Metazoa</taxon>
        <taxon>Chordata</taxon>
        <taxon>Craniata</taxon>
        <taxon>Vertebrata</taxon>
        <taxon>Euteleostomi</taxon>
        <taxon>Actinopterygii</taxon>
        <taxon>Neopterygii</taxon>
        <taxon>Teleostei</taxon>
        <taxon>Osteoglossocephala</taxon>
        <taxon>Osteoglossomorpha</taxon>
        <taxon>Osteoglossiformes</taxon>
        <taxon>Mormyridae</taxon>
        <taxon>Paramormyrops</taxon>
    </lineage>
</organism>
<keyword evidence="8" id="KW-0539">Nucleus</keyword>
<dbReference type="AlphaFoldDB" id="A0A3B3S1F4"/>
<accession>A0A3B3S1F4</accession>
<evidence type="ECO:0000256" key="5">
    <source>
        <dbReference type="ARBA" id="ARBA00022989"/>
    </source>
</evidence>
<evidence type="ECO:0000256" key="6">
    <source>
        <dbReference type="ARBA" id="ARBA00023136"/>
    </source>
</evidence>
<dbReference type="GO" id="GO:0001671">
    <property type="term" value="F:ATPase activator activity"/>
    <property type="evidence" value="ECO:0007669"/>
    <property type="project" value="InterPro"/>
</dbReference>
<keyword evidence="7" id="KW-0325">Glycoprotein</keyword>
<keyword evidence="5 11" id="KW-1133">Transmembrane helix</keyword>
<evidence type="ECO:0000256" key="10">
    <source>
        <dbReference type="SAM" id="MobiDB-lite"/>
    </source>
</evidence>
<dbReference type="PANTHER" id="PTHR18843:SF7">
    <property type="entry name" value="LAMINA-ASSOCIATED POLYPEPTIDE 1B ISOFORM 1-RELATED"/>
    <property type="match status" value="1"/>
</dbReference>
<keyword evidence="6 11" id="KW-0472">Membrane</keyword>
<feature type="transmembrane region" description="Helical" evidence="11">
    <location>
        <begin position="123"/>
        <end position="143"/>
    </location>
</feature>
<dbReference type="InterPro" id="IPR046753">
    <property type="entry name" value="TOIP1/2_C"/>
</dbReference>
<dbReference type="InterPro" id="IPR008662">
    <property type="entry name" value="TOIP1/2"/>
</dbReference>
<dbReference type="KEGG" id="pki:111840118"/>
<keyword evidence="3" id="KW-0597">Phosphoprotein</keyword>
<keyword evidence="4 11" id="KW-0812">Transmembrane</keyword>
<evidence type="ECO:0000256" key="4">
    <source>
        <dbReference type="ARBA" id="ARBA00022692"/>
    </source>
</evidence>
<feature type="region of interest" description="Disordered" evidence="10">
    <location>
        <begin position="1"/>
        <end position="121"/>
    </location>
</feature>
<sequence>MSASSALEQVNEPGTAPQDKDMMPNPVDSAVYKDPAAAGDSLLKKDKETETPEVPSPGSPEPKESGAQEQAGERQEGEADADQSKKATEQILQDPKDKGEGDLRQQEKVVAHSDEPPAKDSSGVISVMLYLSALVAVLAIIYIQPGFQSNLPPVPSKGRADIFNEEIGRVKLNFPSQRAALWRRSGIHLTRHLEAKRPTEPVSMILTSGRGAEKTLRCLAVHIAKALSAALNTSVLEIDGTSKASLDSDQVKLDIDEKLNTAFGMKKGPAVIHRLEEFPPGSTLIFYRYCDHENAAFKEASLIFTVLLEEVEHLEPQMSLSDVEEMVQDHVKGKFLSSTEPAAFDKMDVDKLGGLWSRISHLVLPVAAEKDIELEGCRS</sequence>
<dbReference type="Proteomes" id="UP000261540">
    <property type="component" value="Unplaced"/>
</dbReference>